<organism evidence="2 3">
    <name type="scientific">Peredibacter starrii</name>
    <dbReference type="NCBI Taxonomy" id="28202"/>
    <lineage>
        <taxon>Bacteria</taxon>
        <taxon>Pseudomonadati</taxon>
        <taxon>Bdellovibrionota</taxon>
        <taxon>Bacteriovoracia</taxon>
        <taxon>Bacteriovoracales</taxon>
        <taxon>Bacteriovoracaceae</taxon>
        <taxon>Peredibacter</taxon>
    </lineage>
</organism>
<feature type="signal peptide" evidence="1">
    <location>
        <begin position="1"/>
        <end position="19"/>
    </location>
</feature>
<sequence>MKRLIVVFILALSSLSSFAAVCPSENSASQALWSKFTGIYSETVKQTPRGDVLVKYIGSLRMTYFRGQVPAEVGIAVAQDAKSFDEMVLGLYAQSSNHASNLQSNLISLGDCIKGIRPSCSSAFSRVEDHAYMTFASLREVVDSGHYARHRYNDFAVILNQVIQNGRVFPEEASSDAMNGGAHFYFSGRSKDAWLAEQLSIRQSLDAELTNCLK</sequence>
<evidence type="ECO:0000313" key="3">
    <source>
        <dbReference type="Proteomes" id="UP001324634"/>
    </source>
</evidence>
<keyword evidence="1" id="KW-0732">Signal</keyword>
<dbReference type="Proteomes" id="UP001324634">
    <property type="component" value="Chromosome"/>
</dbReference>
<dbReference type="EMBL" id="CP139487">
    <property type="protein sequence ID" value="WPU66644.1"/>
    <property type="molecule type" value="Genomic_DNA"/>
</dbReference>
<dbReference type="RefSeq" id="WP_321399065.1">
    <property type="nucleotide sequence ID" value="NZ_CP139487.1"/>
</dbReference>
<proteinExistence type="predicted"/>
<evidence type="ECO:0000313" key="2">
    <source>
        <dbReference type="EMBL" id="WPU66644.1"/>
    </source>
</evidence>
<reference evidence="2 3" key="1">
    <citation type="submission" date="2023-11" db="EMBL/GenBank/DDBJ databases">
        <title>Peredibacter starrii A3.12.</title>
        <authorList>
            <person name="Mitchell R.J."/>
        </authorList>
    </citation>
    <scope>NUCLEOTIDE SEQUENCE [LARGE SCALE GENOMIC DNA]</scope>
    <source>
        <strain evidence="2 3">A3.12</strain>
    </source>
</reference>
<accession>A0AAX4HTK0</accession>
<protein>
    <submittedName>
        <fullName evidence="2">Uncharacterized protein</fullName>
    </submittedName>
</protein>
<keyword evidence="3" id="KW-1185">Reference proteome</keyword>
<gene>
    <name evidence="2" type="ORF">SOO65_07790</name>
</gene>
<name>A0AAX4HTK0_9BACT</name>
<evidence type="ECO:0000256" key="1">
    <source>
        <dbReference type="SAM" id="SignalP"/>
    </source>
</evidence>
<dbReference type="AlphaFoldDB" id="A0AAX4HTK0"/>
<feature type="chain" id="PRO_5043757990" evidence="1">
    <location>
        <begin position="20"/>
        <end position="214"/>
    </location>
</feature>
<dbReference type="KEGG" id="psti:SOO65_07790"/>